<protein>
    <submittedName>
        <fullName evidence="2">Uncharacterized protein</fullName>
    </submittedName>
</protein>
<keyword evidence="1" id="KW-0812">Transmembrane</keyword>
<feature type="transmembrane region" description="Helical" evidence="1">
    <location>
        <begin position="78"/>
        <end position="98"/>
    </location>
</feature>
<dbReference type="RefSeq" id="WP_135502689.1">
    <property type="nucleotide sequence ID" value="NZ_JACHHE010000005.1"/>
</dbReference>
<sequence>MLMAVTYLLVQDYFPQLPGFAAGKWIAVAVIAVLFLSSGFTAKKGKDEKSQAIWMLGSTFDLLALLVMLPLLGGKSSMGISLSNPIIWLLLAITAVQIHIKMPKKKKGAGS</sequence>
<keyword evidence="1" id="KW-0472">Membrane</keyword>
<evidence type="ECO:0000256" key="1">
    <source>
        <dbReference type="SAM" id="Phobius"/>
    </source>
</evidence>
<gene>
    <name evidence="2" type="ORF">HNQ44_001969</name>
</gene>
<dbReference type="OrthoDB" id="2427765at2"/>
<proteinExistence type="predicted"/>
<dbReference type="EMBL" id="JACHHE010000005">
    <property type="protein sequence ID" value="MBB5180540.1"/>
    <property type="molecule type" value="Genomic_DNA"/>
</dbReference>
<evidence type="ECO:0000313" key="2">
    <source>
        <dbReference type="EMBL" id="MBB5180540.1"/>
    </source>
</evidence>
<dbReference type="Proteomes" id="UP000525923">
    <property type="component" value="Unassembled WGS sequence"/>
</dbReference>
<accession>A0A7W8CRX6</accession>
<comment type="caution">
    <text evidence="2">The sequence shown here is derived from an EMBL/GenBank/DDBJ whole genome shotgun (WGS) entry which is preliminary data.</text>
</comment>
<evidence type="ECO:0000313" key="3">
    <source>
        <dbReference type="Proteomes" id="UP000525923"/>
    </source>
</evidence>
<keyword evidence="1" id="KW-1133">Transmembrane helix</keyword>
<reference evidence="2 3" key="1">
    <citation type="submission" date="2020-08" db="EMBL/GenBank/DDBJ databases">
        <title>Genomic Encyclopedia of Type Strains, Phase IV (KMG-IV): sequencing the most valuable type-strain genomes for metagenomic binning, comparative biology and taxonomic classification.</title>
        <authorList>
            <person name="Goeker M."/>
        </authorList>
    </citation>
    <scope>NUCLEOTIDE SEQUENCE [LARGE SCALE GENOMIC DNA]</scope>
    <source>
        <strain evidence="2 3">DSM 15895</strain>
    </source>
</reference>
<keyword evidence="3" id="KW-1185">Reference proteome</keyword>
<name>A0A7W8CRX6_9BACL</name>
<feature type="transmembrane region" description="Helical" evidence="1">
    <location>
        <begin position="52"/>
        <end position="72"/>
    </location>
</feature>
<organism evidence="2 3">
    <name type="scientific">Planococcus koreensis</name>
    <dbReference type="NCBI Taxonomy" id="112331"/>
    <lineage>
        <taxon>Bacteria</taxon>
        <taxon>Bacillati</taxon>
        <taxon>Bacillota</taxon>
        <taxon>Bacilli</taxon>
        <taxon>Bacillales</taxon>
        <taxon>Caryophanaceae</taxon>
        <taxon>Planococcus</taxon>
    </lineage>
</organism>
<dbReference type="AlphaFoldDB" id="A0A7W8CRX6"/>
<feature type="transmembrane region" description="Helical" evidence="1">
    <location>
        <begin position="20"/>
        <end position="40"/>
    </location>
</feature>